<dbReference type="Pfam" id="PF02638">
    <property type="entry name" value="GHL10"/>
    <property type="match status" value="1"/>
</dbReference>
<name>A0A840D147_9BACT</name>
<dbReference type="InterPro" id="IPR017853">
    <property type="entry name" value="GH"/>
</dbReference>
<keyword evidence="5" id="KW-1185">Reference proteome</keyword>
<dbReference type="EMBL" id="JACIEP010000021">
    <property type="protein sequence ID" value="MBB4038033.1"/>
    <property type="molecule type" value="Genomic_DNA"/>
</dbReference>
<reference evidence="4 5" key="1">
    <citation type="submission" date="2020-08" db="EMBL/GenBank/DDBJ databases">
        <title>Genomic Encyclopedia of Type Strains, Phase IV (KMG-IV): sequencing the most valuable type-strain genomes for metagenomic binning, comparative biology and taxonomic classification.</title>
        <authorList>
            <person name="Goeker M."/>
        </authorList>
    </citation>
    <scope>NUCLEOTIDE SEQUENCE [LARGE SCALE GENOMIC DNA]</scope>
    <source>
        <strain evidence="4 5">DSM 104969</strain>
    </source>
</reference>
<comment type="caution">
    <text evidence="4">The sequence shown here is derived from an EMBL/GenBank/DDBJ whole genome shotgun (WGS) entry which is preliminary data.</text>
</comment>
<evidence type="ECO:0000256" key="1">
    <source>
        <dbReference type="ARBA" id="ARBA00022729"/>
    </source>
</evidence>
<evidence type="ECO:0000313" key="4">
    <source>
        <dbReference type="EMBL" id="MBB4038033.1"/>
    </source>
</evidence>
<proteinExistence type="predicted"/>
<accession>A0A840D147</accession>
<feature type="domain" description="Glycosyl hydrolase-like 10" evidence="2">
    <location>
        <begin position="39"/>
        <end position="303"/>
    </location>
</feature>
<sequence>MIKYFFLILTLSGFIASCSTNNIKSDKQEEKVDKPVQMWIDAHANFTRFSSKANITHYLEKMKETGFNEIYVDVKPGIGYALYDSDILPKLTHWDRDVVERDWDYLAYWIEEAERLNISVIASISTLGYGYTREKKGLVYDDHRWDGKTQMEMPNGDPDKIIDIRDQYGADAAMLNPCLPEVQDFVISILSEIVTKYPKLKGICIDYCRWYGGEYGFSDKTISAFEEYSGLNVKNKNELLAKGGGAGPLYKEWMEFRSMTITNLITKIRENVKSINPEIEFHLWAAADWNSRVGVGQNWASKKYKPTGFQYTDDYNKTGFADQLDVFSLGAYTEYLWNSEYPNSPWTIENFVTTYSDFIMGDCKVYGSITSYGYKNDPKRLSDAVYACLTNTEGLMVFELSHVIRDNQWDAFRDAINRAFKK</sequence>
<dbReference type="RefSeq" id="WP_183308873.1">
    <property type="nucleotide sequence ID" value="NZ_JACIEP010000021.1"/>
</dbReference>
<dbReference type="Proteomes" id="UP000555103">
    <property type="component" value="Unassembled WGS sequence"/>
</dbReference>
<evidence type="ECO:0000259" key="2">
    <source>
        <dbReference type="Pfam" id="PF02638"/>
    </source>
</evidence>
<dbReference type="PANTHER" id="PTHR43405:SF1">
    <property type="entry name" value="GLYCOSYL HYDROLASE DIGH"/>
    <property type="match status" value="1"/>
</dbReference>
<dbReference type="SUPFAM" id="SSF51445">
    <property type="entry name" value="(Trans)glycosidases"/>
    <property type="match status" value="1"/>
</dbReference>
<evidence type="ECO:0000313" key="5">
    <source>
        <dbReference type="Proteomes" id="UP000555103"/>
    </source>
</evidence>
<dbReference type="InterPro" id="IPR052177">
    <property type="entry name" value="Divisome_Glycosyl_Hydrolase"/>
</dbReference>
<dbReference type="PROSITE" id="PS51257">
    <property type="entry name" value="PROKAR_LIPOPROTEIN"/>
    <property type="match status" value="1"/>
</dbReference>
<feature type="domain" description="DUF4985" evidence="3">
    <location>
        <begin position="310"/>
        <end position="412"/>
    </location>
</feature>
<keyword evidence="1" id="KW-0732">Signal</keyword>
<dbReference type="InterPro" id="IPR003790">
    <property type="entry name" value="GHL10"/>
</dbReference>
<organism evidence="4 5">
    <name type="scientific">Dysgonomonas hofstadii</name>
    <dbReference type="NCBI Taxonomy" id="637886"/>
    <lineage>
        <taxon>Bacteria</taxon>
        <taxon>Pseudomonadati</taxon>
        <taxon>Bacteroidota</taxon>
        <taxon>Bacteroidia</taxon>
        <taxon>Bacteroidales</taxon>
        <taxon>Dysgonomonadaceae</taxon>
        <taxon>Dysgonomonas</taxon>
    </lineage>
</organism>
<dbReference type="Pfam" id="PF16373">
    <property type="entry name" value="DUF4985"/>
    <property type="match status" value="1"/>
</dbReference>
<gene>
    <name evidence="4" type="ORF">GGR21_003960</name>
</gene>
<dbReference type="Gene3D" id="3.20.20.80">
    <property type="entry name" value="Glycosidases"/>
    <property type="match status" value="1"/>
</dbReference>
<dbReference type="PANTHER" id="PTHR43405">
    <property type="entry name" value="GLYCOSYL HYDROLASE DIGH"/>
    <property type="match status" value="1"/>
</dbReference>
<dbReference type="InterPro" id="IPR032280">
    <property type="entry name" value="DUF4985"/>
</dbReference>
<keyword evidence="4" id="KW-0449">Lipoprotein</keyword>
<protein>
    <submittedName>
        <fullName evidence="4">Uncharacterized lipoprotein YddW (UPF0748 family)</fullName>
    </submittedName>
</protein>
<evidence type="ECO:0000259" key="3">
    <source>
        <dbReference type="Pfam" id="PF16373"/>
    </source>
</evidence>
<dbReference type="AlphaFoldDB" id="A0A840D147"/>